<dbReference type="EC" id="3.4.19.12" evidence="11 12"/>
<dbReference type="SMART" id="SM00165">
    <property type="entry name" value="UBA"/>
    <property type="match status" value="2"/>
</dbReference>
<dbReference type="InterPro" id="IPR009060">
    <property type="entry name" value="UBA-like_sf"/>
</dbReference>
<dbReference type="GO" id="GO:0006508">
    <property type="term" value="P:proteolysis"/>
    <property type="evidence" value="ECO:0007669"/>
    <property type="project" value="UniProtKB-KW"/>
</dbReference>
<dbReference type="OrthoDB" id="361536at2759"/>
<name>A0A7R8WEG8_9CRUS</name>
<protein>
    <recommendedName>
        <fullName evidence="11 12">Ubiquitin carboxyl-terminal hydrolase</fullName>
        <ecNumber evidence="11 12">3.4.19.12</ecNumber>
    </recommendedName>
</protein>
<dbReference type="Gene3D" id="3.90.70.10">
    <property type="entry name" value="Cysteine proteinases"/>
    <property type="match status" value="1"/>
</dbReference>
<dbReference type="CDD" id="cd02658">
    <property type="entry name" value="Peptidase_C19B"/>
    <property type="match status" value="1"/>
</dbReference>
<dbReference type="InterPro" id="IPR041432">
    <property type="entry name" value="UBP13_Znf-UBP_var"/>
</dbReference>
<evidence type="ECO:0000256" key="7">
    <source>
        <dbReference type="ARBA" id="ARBA00022786"/>
    </source>
</evidence>
<dbReference type="InterPro" id="IPR018200">
    <property type="entry name" value="USP_CS"/>
</dbReference>
<dbReference type="Gene3D" id="3.30.40.10">
    <property type="entry name" value="Zinc/RING finger domain, C3HC4 (zinc finger)"/>
    <property type="match status" value="2"/>
</dbReference>
<keyword evidence="7 11" id="KW-0833">Ubl conjugation pathway</keyword>
<dbReference type="GO" id="GO:0004843">
    <property type="term" value="F:cysteine-type deubiquitinase activity"/>
    <property type="evidence" value="ECO:0007669"/>
    <property type="project" value="UniProtKB-UniRule"/>
</dbReference>
<evidence type="ECO:0000256" key="1">
    <source>
        <dbReference type="ARBA" id="ARBA00000707"/>
    </source>
</evidence>
<sequence length="813" mass="91332">MEVFKQHLSKIRVPVQGDKIYKDECMLSFDTPESPDGIYICLNTFYGFGRLWVEKYSARTGNAVFLHLIQRRRKVEESDTDGPAERKITKLAIGIEGGFPGGTRYEVDTETEVVVLPSFAKFPFPNPDLPLLVQESVSTILSRDSAAKERELEALSGIWDGEQRPISTSAEHLIQLDNGVKIPREGWKCQNCDKTDNLWLNLTDGNILCGRKFFDGTGGNNHAVEHYHRTNHPLAVKLGTIGADGKADVFDYQMDEMVEDPWLEKHLKHFGINVGAMKKTEKTMNELEIEMNQNMEWSLIQESGKNLTPLYGPGFTGMANLGNSCYVSSVMQILFSIPDFQKKYFEPAEQVLGNFEGNPTSDLNVQLCKLAHGLLSGRYSQAPKSVSSETDINEAALPGIKAGTFINLVGKNHPEFSTKRQQDAQEFFLYLINQINRSCLHQSDPTDALHFQVEDRIECLSSHKVKYMERSEFFVPVPIPMEMALNKKEVAEAEAIAKEAAKAKGTDKVDQSLLVRPKISLKACLQAFATPDIVKGFYSSATQQNTEASRASRFLTFPDYLMLQLRRFKCAEDWTPVKLDVEILVPETLDLEFLRSKGGLQPGEEPLPEEPKKEEPKIEINEAIVAQLVEMGFNREGCRKAVFHTANAGVEQAMNWVMDHMNDADFSEPLRHPGLADVVPSVNEEGLAMLMSMGFSQSQATKALQATANDVERAAEWIFSRADELMEEQPAHAPTEGEQQQHAAPKKQFRDGPAKYELWAFISHMGSSTTVGHYVCHIRKNGKWVIFNDNKVAASEEPPITLGYLYFFRRISK</sequence>
<dbReference type="PANTHER" id="PTHR21646:SF10">
    <property type="entry name" value="UBIQUITIN CARBOXYL-TERMINAL HYDROLASE 14"/>
    <property type="match status" value="1"/>
</dbReference>
<accession>A0A7R8WEG8</accession>
<dbReference type="AlphaFoldDB" id="A0A7R8WEG8"/>
<comment type="similarity">
    <text evidence="2 11 12">Belongs to the peptidase C19 family.</text>
</comment>
<dbReference type="EMBL" id="OB662502">
    <property type="protein sequence ID" value="CAD7230153.1"/>
    <property type="molecule type" value="Genomic_DNA"/>
</dbReference>
<dbReference type="InterPro" id="IPR013083">
    <property type="entry name" value="Znf_RING/FYVE/PHD"/>
</dbReference>
<organism evidence="13">
    <name type="scientific">Cyprideis torosa</name>
    <dbReference type="NCBI Taxonomy" id="163714"/>
    <lineage>
        <taxon>Eukaryota</taxon>
        <taxon>Metazoa</taxon>
        <taxon>Ecdysozoa</taxon>
        <taxon>Arthropoda</taxon>
        <taxon>Crustacea</taxon>
        <taxon>Oligostraca</taxon>
        <taxon>Ostracoda</taxon>
        <taxon>Podocopa</taxon>
        <taxon>Podocopida</taxon>
        <taxon>Cytherocopina</taxon>
        <taxon>Cytheroidea</taxon>
        <taxon>Cytherideidae</taxon>
        <taxon>Cyprideis</taxon>
    </lineage>
</organism>
<dbReference type="PROSITE" id="PS50235">
    <property type="entry name" value="USP_3"/>
    <property type="match status" value="1"/>
</dbReference>
<dbReference type="SUPFAM" id="SSF54001">
    <property type="entry name" value="Cysteine proteinases"/>
    <property type="match status" value="1"/>
</dbReference>
<evidence type="ECO:0000256" key="8">
    <source>
        <dbReference type="ARBA" id="ARBA00022801"/>
    </source>
</evidence>
<dbReference type="InterPro" id="IPR001607">
    <property type="entry name" value="Znf_UBP"/>
</dbReference>
<evidence type="ECO:0000256" key="10">
    <source>
        <dbReference type="ARBA" id="ARBA00022833"/>
    </source>
</evidence>
<dbReference type="InterPro" id="IPR038765">
    <property type="entry name" value="Papain-like_cys_pep_sf"/>
</dbReference>
<dbReference type="PROSITE" id="PS00973">
    <property type="entry name" value="USP_2"/>
    <property type="match status" value="1"/>
</dbReference>
<dbReference type="SMART" id="SM00290">
    <property type="entry name" value="ZnF_UBP"/>
    <property type="match status" value="1"/>
</dbReference>
<comment type="catalytic activity">
    <reaction evidence="1 11 12">
        <text>Thiol-dependent hydrolysis of ester, thioester, amide, peptide and isopeptide bonds formed by the C-terminal Gly of ubiquitin (a 76-residue protein attached to proteins as an intracellular targeting signal).</text>
        <dbReference type="EC" id="3.4.19.12"/>
    </reaction>
</comment>
<keyword evidence="3 11" id="KW-0645">Protease</keyword>
<dbReference type="GO" id="GO:0016579">
    <property type="term" value="P:protein deubiquitination"/>
    <property type="evidence" value="ECO:0007669"/>
    <property type="project" value="InterPro"/>
</dbReference>
<keyword evidence="6" id="KW-0863">Zinc-finger</keyword>
<evidence type="ECO:0000256" key="2">
    <source>
        <dbReference type="ARBA" id="ARBA00009085"/>
    </source>
</evidence>
<dbReference type="InterPro" id="IPR050185">
    <property type="entry name" value="Ub_carboxyl-term_hydrolase"/>
</dbReference>
<keyword evidence="10 11" id="KW-0862">Zinc</keyword>
<dbReference type="Gene3D" id="1.10.8.10">
    <property type="entry name" value="DNA helicase RuvA subunit, C-terminal domain"/>
    <property type="match status" value="2"/>
</dbReference>
<dbReference type="PROSITE" id="PS50030">
    <property type="entry name" value="UBA"/>
    <property type="match status" value="2"/>
</dbReference>
<dbReference type="PROSITE" id="PS00972">
    <property type="entry name" value="USP_1"/>
    <property type="match status" value="1"/>
</dbReference>
<dbReference type="InterPro" id="IPR001394">
    <property type="entry name" value="Peptidase_C19_UCH"/>
</dbReference>
<reference evidence="13" key="1">
    <citation type="submission" date="2020-11" db="EMBL/GenBank/DDBJ databases">
        <authorList>
            <person name="Tran Van P."/>
        </authorList>
    </citation>
    <scope>NUCLEOTIDE SEQUENCE</scope>
</reference>
<keyword evidence="9 11" id="KW-0788">Thiol protease</keyword>
<dbReference type="Pfam" id="PF17807">
    <property type="entry name" value="zf-UBP_var"/>
    <property type="match status" value="1"/>
</dbReference>
<dbReference type="InterPro" id="IPR016652">
    <property type="entry name" value="Ubiquitinyl_hydrolase"/>
</dbReference>
<dbReference type="CDD" id="cd14294">
    <property type="entry name" value="UBA1_UBP5_like"/>
    <property type="match status" value="1"/>
</dbReference>
<dbReference type="GO" id="GO:0008270">
    <property type="term" value="F:zinc ion binding"/>
    <property type="evidence" value="ECO:0007669"/>
    <property type="project" value="UniProtKB-UniRule"/>
</dbReference>
<keyword evidence="4 11" id="KW-0479">Metal-binding</keyword>
<evidence type="ECO:0000256" key="3">
    <source>
        <dbReference type="ARBA" id="ARBA00022670"/>
    </source>
</evidence>
<dbReference type="SUPFAM" id="SSF46934">
    <property type="entry name" value="UBA-like"/>
    <property type="match status" value="1"/>
</dbReference>
<gene>
    <name evidence="13" type="ORF">CTOB1V02_LOCUS8016</name>
</gene>
<evidence type="ECO:0000256" key="6">
    <source>
        <dbReference type="ARBA" id="ARBA00022771"/>
    </source>
</evidence>
<dbReference type="SUPFAM" id="SSF57850">
    <property type="entry name" value="RING/U-box"/>
    <property type="match status" value="1"/>
</dbReference>
<evidence type="ECO:0000256" key="5">
    <source>
        <dbReference type="ARBA" id="ARBA00022737"/>
    </source>
</evidence>
<proteinExistence type="inferred from homology"/>
<dbReference type="InterPro" id="IPR015940">
    <property type="entry name" value="UBA"/>
</dbReference>
<evidence type="ECO:0000313" key="13">
    <source>
        <dbReference type="EMBL" id="CAD7230153.1"/>
    </source>
</evidence>
<dbReference type="CDD" id="cd14386">
    <property type="entry name" value="UBA2_UBP5"/>
    <property type="match status" value="1"/>
</dbReference>
<evidence type="ECO:0000256" key="9">
    <source>
        <dbReference type="ARBA" id="ARBA00022807"/>
    </source>
</evidence>
<dbReference type="PIRSF" id="PIRSF016308">
    <property type="entry name" value="UBP"/>
    <property type="match status" value="1"/>
</dbReference>
<dbReference type="FunFam" id="1.10.8.10:FF:000086">
    <property type="entry name" value="Ubiquitin carboxyl-terminal hydrolase"/>
    <property type="match status" value="1"/>
</dbReference>
<evidence type="ECO:0000256" key="12">
    <source>
        <dbReference type="RuleBase" id="RU366025"/>
    </source>
</evidence>
<keyword evidence="8 11" id="KW-0378">Hydrolase</keyword>
<dbReference type="PANTHER" id="PTHR21646">
    <property type="entry name" value="UBIQUITIN CARBOXYL-TERMINAL HYDROLASE"/>
    <property type="match status" value="1"/>
</dbReference>
<dbReference type="InterPro" id="IPR028889">
    <property type="entry name" value="USP"/>
</dbReference>
<dbReference type="Pfam" id="PF00443">
    <property type="entry name" value="UCH"/>
    <property type="match status" value="1"/>
</dbReference>
<keyword evidence="5" id="KW-0677">Repeat</keyword>
<dbReference type="Pfam" id="PF02148">
    <property type="entry name" value="zf-UBP"/>
    <property type="match status" value="1"/>
</dbReference>
<dbReference type="PROSITE" id="PS50271">
    <property type="entry name" value="ZF_UBP"/>
    <property type="match status" value="1"/>
</dbReference>
<dbReference type="Pfam" id="PF00627">
    <property type="entry name" value="UBA"/>
    <property type="match status" value="2"/>
</dbReference>
<evidence type="ECO:0000256" key="11">
    <source>
        <dbReference type="PIRNR" id="PIRNR016308"/>
    </source>
</evidence>
<evidence type="ECO:0000256" key="4">
    <source>
        <dbReference type="ARBA" id="ARBA00022723"/>
    </source>
</evidence>
<dbReference type="FunFam" id="3.30.40.10:FF:000026">
    <property type="entry name" value="Ubiquitin carboxyl-terminal hydrolase"/>
    <property type="match status" value="1"/>
</dbReference>